<gene>
    <name evidence="6" type="ORF">CSUB01_09223</name>
</gene>
<protein>
    <submittedName>
        <fullName evidence="6">Uncharacterized protein</fullName>
    </submittedName>
</protein>
<feature type="transmembrane region" description="Helical" evidence="5">
    <location>
        <begin position="209"/>
        <end position="232"/>
    </location>
</feature>
<organism evidence="6 7">
    <name type="scientific">Colletotrichum sublineola</name>
    <name type="common">Sorghum anthracnose fungus</name>
    <dbReference type="NCBI Taxonomy" id="1173701"/>
    <lineage>
        <taxon>Eukaryota</taxon>
        <taxon>Fungi</taxon>
        <taxon>Dikarya</taxon>
        <taxon>Ascomycota</taxon>
        <taxon>Pezizomycotina</taxon>
        <taxon>Sordariomycetes</taxon>
        <taxon>Hypocreomycetidae</taxon>
        <taxon>Glomerellales</taxon>
        <taxon>Glomerellaceae</taxon>
        <taxon>Colletotrichum</taxon>
        <taxon>Colletotrichum graminicola species complex</taxon>
    </lineage>
</organism>
<dbReference type="Gene3D" id="1.20.58.340">
    <property type="entry name" value="Magnesium transport protein CorA, transmembrane region"/>
    <property type="match status" value="1"/>
</dbReference>
<keyword evidence="7" id="KW-1185">Reference proteome</keyword>
<keyword evidence="4 5" id="KW-0472">Membrane</keyword>
<dbReference type="Proteomes" id="UP000027238">
    <property type="component" value="Unassembled WGS sequence"/>
</dbReference>
<evidence type="ECO:0000256" key="4">
    <source>
        <dbReference type="ARBA" id="ARBA00023136"/>
    </source>
</evidence>
<dbReference type="InterPro" id="IPR045863">
    <property type="entry name" value="CorA_TM1_TM2"/>
</dbReference>
<proteinExistence type="predicted"/>
<dbReference type="GO" id="GO:0016020">
    <property type="term" value="C:membrane"/>
    <property type="evidence" value="ECO:0007669"/>
    <property type="project" value="UniProtKB-SubCell"/>
</dbReference>
<sequence>MCEKFATPDAASEDEFIIELRGLDNEYRGVQKPNNIRQVFMLQIYHAHLKAYATFLEEFEVSYTKPRMRLLNPQYSQLRAWTMEAVKTDSMIYRQLACSAEDITSTCESLLETVMAMNGEPNNQLLWIAADVRGCCQEVTARLAGMTDDLQHQLDLLNLSWNINQSDNVNILTLLATVFLPLSLSAGILSMGTRFKDLGDLVYDFSGVAVLLGALALVILLSFFLVSFLQDLESRLRPQKLYLTWRSALKKLGFLILLMLGGLVLASFVVGMFKEVGLGGKILIYGLAITIGLPVCLIFMVLVKTCVAVILKLRR</sequence>
<dbReference type="SUPFAM" id="SSF144083">
    <property type="entry name" value="Magnesium transport protein CorA, transmembrane region"/>
    <property type="match status" value="1"/>
</dbReference>
<dbReference type="OrthoDB" id="3231000at2759"/>
<feature type="transmembrane region" description="Helical" evidence="5">
    <location>
        <begin position="252"/>
        <end position="270"/>
    </location>
</feature>
<dbReference type="eggNOG" id="ENOG502SVQ9">
    <property type="taxonomic scope" value="Eukaryota"/>
</dbReference>
<dbReference type="HOGENOM" id="CLU_882811_0_0_1"/>
<comment type="caution">
    <text evidence="6">The sequence shown here is derived from an EMBL/GenBank/DDBJ whole genome shotgun (WGS) entry which is preliminary data.</text>
</comment>
<dbReference type="OMA" id="EYCKEIR"/>
<reference evidence="7" key="1">
    <citation type="journal article" date="2014" name="Genome Announc.">
        <title>Draft genome sequence of Colletotrichum sublineola, a destructive pathogen of cultivated sorghum.</title>
        <authorList>
            <person name="Baroncelli R."/>
            <person name="Sanz-Martin J.M."/>
            <person name="Rech G.E."/>
            <person name="Sukno S.A."/>
            <person name="Thon M.R."/>
        </authorList>
    </citation>
    <scope>NUCLEOTIDE SEQUENCE [LARGE SCALE GENOMIC DNA]</scope>
    <source>
        <strain evidence="7">TX430BB</strain>
    </source>
</reference>
<comment type="subcellular location">
    <subcellularLocation>
        <location evidence="1">Membrane</location>
        <topology evidence="1">Multi-pass membrane protein</topology>
    </subcellularLocation>
</comment>
<keyword evidence="2 5" id="KW-0812">Transmembrane</keyword>
<dbReference type="EMBL" id="JMSE01000149">
    <property type="protein sequence ID" value="KDN71603.1"/>
    <property type="molecule type" value="Genomic_DNA"/>
</dbReference>
<keyword evidence="3 5" id="KW-1133">Transmembrane helix</keyword>
<evidence type="ECO:0000313" key="6">
    <source>
        <dbReference type="EMBL" id="KDN71603.1"/>
    </source>
</evidence>
<evidence type="ECO:0000256" key="2">
    <source>
        <dbReference type="ARBA" id="ARBA00022692"/>
    </source>
</evidence>
<evidence type="ECO:0000313" key="7">
    <source>
        <dbReference type="Proteomes" id="UP000027238"/>
    </source>
</evidence>
<name>A0A066XQU7_COLSU</name>
<dbReference type="AlphaFoldDB" id="A0A066XQU7"/>
<evidence type="ECO:0000256" key="3">
    <source>
        <dbReference type="ARBA" id="ARBA00022989"/>
    </source>
</evidence>
<feature type="transmembrane region" description="Helical" evidence="5">
    <location>
        <begin position="282"/>
        <end position="311"/>
    </location>
</feature>
<accession>A0A066XQU7</accession>
<evidence type="ECO:0000256" key="1">
    <source>
        <dbReference type="ARBA" id="ARBA00004141"/>
    </source>
</evidence>
<dbReference type="STRING" id="1173701.A0A066XQU7"/>
<evidence type="ECO:0000256" key="5">
    <source>
        <dbReference type="SAM" id="Phobius"/>
    </source>
</evidence>
<feature type="transmembrane region" description="Helical" evidence="5">
    <location>
        <begin position="169"/>
        <end position="189"/>
    </location>
</feature>